<reference evidence="3" key="1">
    <citation type="submission" date="2017-02" db="UniProtKB">
        <authorList>
            <consortium name="WormBaseParasite"/>
        </authorList>
    </citation>
    <scope>IDENTIFICATION</scope>
</reference>
<feature type="compositionally biased region" description="Acidic residues" evidence="1">
    <location>
        <begin position="522"/>
        <end position="534"/>
    </location>
</feature>
<evidence type="ECO:0000313" key="2">
    <source>
        <dbReference type="Proteomes" id="UP000046392"/>
    </source>
</evidence>
<accession>A0A0N5BPW7</accession>
<protein>
    <submittedName>
        <fullName evidence="3">DNA-directed DNA polymerase</fullName>
    </submittedName>
</protein>
<proteinExistence type="predicted"/>
<feature type="region of interest" description="Disordered" evidence="1">
    <location>
        <begin position="512"/>
        <end position="543"/>
    </location>
</feature>
<sequence>MPSIVDIFISSISSASGCCKDVETSFKSLKKGLNNKEKSKLDDKDIKLIVETMYEETRKYPELNKLWGKYTDILKYNDKKVRHLIVKMLVEKDAEKNKVCPHRVLELLFENEKMVKMVDEKNIFLQAALQVKQLCPDHLCYLGGDNKQGKEFRKLLGNDIENKYGFFNSTTSEKSSRCIEAVLIDVGISRSRLHKIDDCDIVLNFKEFKRIHSNVDLDAVQEGHLEIVYNHSRPILDRDTCNYETLIKNYKKGRVKKEIFLDNLYDMMLDVEKRKELLDHLKKSINKFFSTFNRLKFNGNCDYGVIPNEITALYTADSYPSMKIKQRFGESYFKYEDSSLFRICDPKKCYQPCDKSSHHSWDGKACEIIGHLRERSENREFQTLYMDIKLSIKDRHEEITYINIFFPGSGLESEFISFNLEKIGNTHTSSTIVDFFFSIKEYHIICYNDVKMIKKFKEIFTDVFRHDRGTNFPCTKIIGLVKRLNSLVKATGEECSIPRHFPRTWKDAYYKNESNDNSQNNDSEEEEVQSDDETSITKQQRTHIRKMSKNMEFRNLCYLTTGYDYDESESEPYSFWHRKPLRSQQRQEMLTRLVAIYEIAVSINNAMSKEPEFRGHNMPILSARVGNS</sequence>
<evidence type="ECO:0000256" key="1">
    <source>
        <dbReference type="SAM" id="MobiDB-lite"/>
    </source>
</evidence>
<dbReference type="AlphaFoldDB" id="A0A0N5BPW7"/>
<keyword evidence="2" id="KW-1185">Reference proteome</keyword>
<dbReference type="Proteomes" id="UP000046392">
    <property type="component" value="Unplaced"/>
</dbReference>
<organism evidence="2 3">
    <name type="scientific">Strongyloides papillosus</name>
    <name type="common">Intestinal threadworm</name>
    <dbReference type="NCBI Taxonomy" id="174720"/>
    <lineage>
        <taxon>Eukaryota</taxon>
        <taxon>Metazoa</taxon>
        <taxon>Ecdysozoa</taxon>
        <taxon>Nematoda</taxon>
        <taxon>Chromadorea</taxon>
        <taxon>Rhabditida</taxon>
        <taxon>Tylenchina</taxon>
        <taxon>Panagrolaimomorpha</taxon>
        <taxon>Strongyloidoidea</taxon>
        <taxon>Strongyloididae</taxon>
        <taxon>Strongyloides</taxon>
    </lineage>
</organism>
<evidence type="ECO:0000313" key="3">
    <source>
        <dbReference type="WBParaSite" id="SPAL_0000794200.1"/>
    </source>
</evidence>
<dbReference type="WBParaSite" id="SPAL_0000794200.1">
    <property type="protein sequence ID" value="SPAL_0000794200.1"/>
    <property type="gene ID" value="SPAL_0000794200"/>
</dbReference>
<name>A0A0N5BPW7_STREA</name>